<reference evidence="3" key="1">
    <citation type="submission" date="2025-08" db="UniProtKB">
        <authorList>
            <consortium name="RefSeq"/>
        </authorList>
    </citation>
    <scope>IDENTIFICATION</scope>
    <source>
        <strain evidence="3">Quisiro</strain>
        <tissue evidence="3">Liver</tissue>
    </source>
</reference>
<dbReference type="RefSeq" id="XP_013886090.1">
    <property type="nucleotide sequence ID" value="XM_014030636.1"/>
</dbReference>
<dbReference type="OrthoDB" id="8718684at2759"/>
<dbReference type="KEGG" id="alim:106534116"/>
<protein>
    <submittedName>
        <fullName evidence="3">Spermatogenesis-associated protein 45</fullName>
    </submittedName>
</protein>
<dbReference type="InParanoid" id="A0A2I4D1G1"/>
<feature type="region of interest" description="Disordered" evidence="1">
    <location>
        <begin position="25"/>
        <end position="61"/>
    </location>
</feature>
<evidence type="ECO:0000313" key="3">
    <source>
        <dbReference type="RefSeq" id="XP_013886090.1"/>
    </source>
</evidence>
<dbReference type="AlphaFoldDB" id="A0A2I4D1G1"/>
<proteinExistence type="predicted"/>
<name>A0A2I4D1G1_AUSLI</name>
<evidence type="ECO:0000256" key="1">
    <source>
        <dbReference type="SAM" id="MobiDB-lite"/>
    </source>
</evidence>
<gene>
    <name evidence="3" type="primary">spata45</name>
</gene>
<accession>A0A2I4D1G1</accession>
<organism evidence="2 3">
    <name type="scientific">Austrofundulus limnaeus</name>
    <name type="common">Annual killifish</name>
    <dbReference type="NCBI Taxonomy" id="52670"/>
    <lineage>
        <taxon>Eukaryota</taxon>
        <taxon>Metazoa</taxon>
        <taxon>Chordata</taxon>
        <taxon>Craniata</taxon>
        <taxon>Vertebrata</taxon>
        <taxon>Euteleostomi</taxon>
        <taxon>Actinopterygii</taxon>
        <taxon>Neopterygii</taxon>
        <taxon>Teleostei</taxon>
        <taxon>Neoteleostei</taxon>
        <taxon>Acanthomorphata</taxon>
        <taxon>Ovalentaria</taxon>
        <taxon>Atherinomorphae</taxon>
        <taxon>Cyprinodontiformes</taxon>
        <taxon>Rivulidae</taxon>
        <taxon>Austrofundulus</taxon>
    </lineage>
</organism>
<sequence length="86" mass="9989">MSGPEQLALLELNMRRETWCQVETDPRQSWERSERRHHRSHLRTSPALLTALTGGQQRGPACTQRAAPAKLPERKHFEESYECHLV</sequence>
<keyword evidence="2" id="KW-1185">Reference proteome</keyword>
<evidence type="ECO:0000313" key="2">
    <source>
        <dbReference type="Proteomes" id="UP000192220"/>
    </source>
</evidence>
<feature type="compositionally biased region" description="Basic and acidic residues" evidence="1">
    <location>
        <begin position="25"/>
        <end position="34"/>
    </location>
</feature>
<dbReference type="Proteomes" id="UP000192220">
    <property type="component" value="Unplaced"/>
</dbReference>
<dbReference type="CTD" id="149643"/>